<dbReference type="EMBL" id="JADEWZ010000005">
    <property type="protein sequence ID" value="MBE9115136.1"/>
    <property type="molecule type" value="Genomic_DNA"/>
</dbReference>
<dbReference type="AlphaFoldDB" id="A0A8J7ARY3"/>
<evidence type="ECO:0000313" key="2">
    <source>
        <dbReference type="Proteomes" id="UP000654482"/>
    </source>
</evidence>
<evidence type="ECO:0000313" key="1">
    <source>
        <dbReference type="EMBL" id="MBE9115136.1"/>
    </source>
</evidence>
<name>A0A8J7ARY3_9CYAN</name>
<dbReference type="Proteomes" id="UP000654482">
    <property type="component" value="Unassembled WGS sequence"/>
</dbReference>
<reference evidence="1" key="1">
    <citation type="submission" date="2020-10" db="EMBL/GenBank/DDBJ databases">
        <authorList>
            <person name="Castelo-Branco R."/>
            <person name="Eusebio N."/>
            <person name="Adriana R."/>
            <person name="Vieira A."/>
            <person name="Brugerolle De Fraissinette N."/>
            <person name="Rezende De Castro R."/>
            <person name="Schneider M.P."/>
            <person name="Vasconcelos V."/>
            <person name="Leao P.N."/>
        </authorList>
    </citation>
    <scope>NUCLEOTIDE SEQUENCE</scope>
    <source>
        <strain evidence="1">LEGE 07157</strain>
    </source>
</reference>
<dbReference type="RefSeq" id="WP_194028233.1">
    <property type="nucleotide sequence ID" value="NZ_JADEWZ010000005.1"/>
</dbReference>
<organism evidence="1 2">
    <name type="scientific">Lusitaniella coriacea LEGE 07157</name>
    <dbReference type="NCBI Taxonomy" id="945747"/>
    <lineage>
        <taxon>Bacteria</taxon>
        <taxon>Bacillati</taxon>
        <taxon>Cyanobacteriota</taxon>
        <taxon>Cyanophyceae</taxon>
        <taxon>Spirulinales</taxon>
        <taxon>Lusitaniellaceae</taxon>
        <taxon>Lusitaniella</taxon>
    </lineage>
</organism>
<keyword evidence="2" id="KW-1185">Reference proteome</keyword>
<gene>
    <name evidence="1" type="ORF">IQ249_04410</name>
</gene>
<sequence length="211" mass="24860">MSSYLIYHPSRAVSKFETTVVYHDHIGGNQDPYVYNAQFLHTYCHITQMKPNVGDINFWVSGDTFPNFSHLYCDLVFIVAEKVYWENVNTIDRSDEIVDTDEAYNDHYRWVHQHYFRKRRRRYTLKADRKRSFQPQDSERKLIDIIPFLMEQGMTIDALRKGLRAGFNSKPLQLESSTSSLYNWLELSASVKLDGMQLQNLRKSNPHLASL</sequence>
<protein>
    <submittedName>
        <fullName evidence="1">Uncharacterized protein</fullName>
    </submittedName>
</protein>
<proteinExistence type="predicted"/>
<comment type="caution">
    <text evidence="1">The sequence shown here is derived from an EMBL/GenBank/DDBJ whole genome shotgun (WGS) entry which is preliminary data.</text>
</comment>
<accession>A0A8J7ARY3</accession>